<evidence type="ECO:0000313" key="12">
    <source>
        <dbReference type="Proteomes" id="UP000658720"/>
    </source>
</evidence>
<dbReference type="Gene3D" id="3.20.20.70">
    <property type="entry name" value="Aldolase class I"/>
    <property type="match status" value="1"/>
</dbReference>
<keyword evidence="12" id="KW-1185">Reference proteome</keyword>
<dbReference type="InterPro" id="IPR044643">
    <property type="entry name" value="TrpF_fam"/>
</dbReference>
<comment type="caution">
    <text evidence="11">The sequence shown here is derived from an EMBL/GenBank/DDBJ whole genome shotgun (WGS) entry which is preliminary data.</text>
</comment>
<dbReference type="HAMAP" id="MF_00135">
    <property type="entry name" value="PRAI"/>
    <property type="match status" value="1"/>
</dbReference>
<dbReference type="EC" id="5.3.1.24" evidence="3 9"/>
<dbReference type="GO" id="GO:0004640">
    <property type="term" value="F:phosphoribosylanthranilate isomerase activity"/>
    <property type="evidence" value="ECO:0007669"/>
    <property type="project" value="UniProtKB-EC"/>
</dbReference>
<comment type="catalytic activity">
    <reaction evidence="1 9">
        <text>N-(5-phospho-beta-D-ribosyl)anthranilate = 1-(2-carboxyphenylamino)-1-deoxy-D-ribulose 5-phosphate</text>
        <dbReference type="Rhea" id="RHEA:21540"/>
        <dbReference type="ChEBI" id="CHEBI:18277"/>
        <dbReference type="ChEBI" id="CHEBI:58613"/>
        <dbReference type="EC" id="5.3.1.24"/>
    </reaction>
</comment>
<evidence type="ECO:0000256" key="9">
    <source>
        <dbReference type="HAMAP-Rule" id="MF_00135"/>
    </source>
</evidence>
<evidence type="ECO:0000313" key="11">
    <source>
        <dbReference type="EMBL" id="MBE9254200.1"/>
    </source>
</evidence>
<dbReference type="NCBIfam" id="NF002298">
    <property type="entry name" value="PRK01222.1-4"/>
    <property type="match status" value="1"/>
</dbReference>
<dbReference type="SUPFAM" id="SSF51366">
    <property type="entry name" value="Ribulose-phoshate binding barrel"/>
    <property type="match status" value="1"/>
</dbReference>
<evidence type="ECO:0000256" key="5">
    <source>
        <dbReference type="ARBA" id="ARBA00022605"/>
    </source>
</evidence>
<feature type="domain" description="N-(5'phosphoribosyl) anthranilate isomerase (PRAI)" evidence="10">
    <location>
        <begin position="5"/>
        <end position="206"/>
    </location>
</feature>
<keyword evidence="5 9" id="KW-0028">Amino-acid biosynthesis</keyword>
<evidence type="ECO:0000256" key="4">
    <source>
        <dbReference type="ARBA" id="ARBA00022272"/>
    </source>
</evidence>
<dbReference type="InterPro" id="IPR013785">
    <property type="entry name" value="Aldolase_TIM"/>
</dbReference>
<evidence type="ECO:0000256" key="3">
    <source>
        <dbReference type="ARBA" id="ARBA00012572"/>
    </source>
</evidence>
<protein>
    <recommendedName>
        <fullName evidence="4 9">N-(5'-phosphoribosyl)anthranilate isomerase</fullName>
        <shortName evidence="9">PRAI</shortName>
        <ecNumber evidence="3 9">5.3.1.24</ecNumber>
    </recommendedName>
</protein>
<dbReference type="PANTHER" id="PTHR42894">
    <property type="entry name" value="N-(5'-PHOSPHORIBOSYL)ANTHRANILATE ISOMERASE"/>
    <property type="match status" value="1"/>
</dbReference>
<proteinExistence type="inferred from homology"/>
<evidence type="ECO:0000256" key="7">
    <source>
        <dbReference type="ARBA" id="ARBA00023141"/>
    </source>
</evidence>
<organism evidence="11 12">
    <name type="scientific">Synechocystis salina LEGE 00031</name>
    <dbReference type="NCBI Taxonomy" id="1828736"/>
    <lineage>
        <taxon>Bacteria</taxon>
        <taxon>Bacillati</taxon>
        <taxon>Cyanobacteriota</taxon>
        <taxon>Cyanophyceae</taxon>
        <taxon>Synechococcales</taxon>
        <taxon>Merismopediaceae</taxon>
        <taxon>Synechocystis</taxon>
    </lineage>
</organism>
<dbReference type="InterPro" id="IPR001240">
    <property type="entry name" value="PRAI_dom"/>
</dbReference>
<comment type="pathway">
    <text evidence="2 9">Amino-acid biosynthesis; L-tryptophan biosynthesis; L-tryptophan from chorismate: step 3/5.</text>
</comment>
<evidence type="ECO:0000256" key="2">
    <source>
        <dbReference type="ARBA" id="ARBA00004664"/>
    </source>
</evidence>
<gene>
    <name evidence="9" type="primary">trpF</name>
    <name evidence="11" type="ORF">IQ217_10170</name>
</gene>
<evidence type="ECO:0000256" key="1">
    <source>
        <dbReference type="ARBA" id="ARBA00001164"/>
    </source>
</evidence>
<dbReference type="PANTHER" id="PTHR42894:SF1">
    <property type="entry name" value="N-(5'-PHOSPHORIBOSYL)ANTHRANILATE ISOMERASE"/>
    <property type="match status" value="1"/>
</dbReference>
<name>A0ABR9VS56_9SYNC</name>
<evidence type="ECO:0000256" key="8">
    <source>
        <dbReference type="ARBA" id="ARBA00023235"/>
    </source>
</evidence>
<dbReference type="RefSeq" id="WP_194019850.1">
    <property type="nucleotide sequence ID" value="NZ_JADEVV010000025.1"/>
</dbReference>
<dbReference type="Proteomes" id="UP000658720">
    <property type="component" value="Unassembled WGS sequence"/>
</dbReference>
<evidence type="ECO:0000259" key="10">
    <source>
        <dbReference type="Pfam" id="PF00697"/>
    </source>
</evidence>
<dbReference type="Pfam" id="PF00697">
    <property type="entry name" value="PRAI"/>
    <property type="match status" value="1"/>
</dbReference>
<dbReference type="CDD" id="cd00405">
    <property type="entry name" value="PRAI"/>
    <property type="match status" value="1"/>
</dbReference>
<comment type="similarity">
    <text evidence="9">Belongs to the TrpF family.</text>
</comment>
<dbReference type="EMBL" id="JADEVV010000025">
    <property type="protein sequence ID" value="MBE9254200.1"/>
    <property type="molecule type" value="Genomic_DNA"/>
</dbReference>
<dbReference type="InterPro" id="IPR011060">
    <property type="entry name" value="RibuloseP-bd_barrel"/>
</dbReference>
<accession>A0ABR9VS56</accession>
<keyword evidence="8 9" id="KW-0413">Isomerase</keyword>
<sequence length="225" mass="24695">MAMEVKICGLRHPAQAQAIAALGFTTLGFICVEASPRYVSPKEIALVLQSLTAHDELSAIGVFANASLPKLGEFLAQTNLNGIQLHGDETPEFCRQVKQAFPQHRLIKALRLRRSEDLARAEAYYDAVDILLLDAYHPEQLGGTGQTLPWQKLQQFRPPLPWWLAGGLTPINVQEALNLLRPDGIDLSSGVEKAPADKDLAKIAQLRAQLDALTILPDVNHPEKT</sequence>
<evidence type="ECO:0000256" key="6">
    <source>
        <dbReference type="ARBA" id="ARBA00022822"/>
    </source>
</evidence>
<keyword evidence="7 9" id="KW-0057">Aromatic amino acid biosynthesis</keyword>
<reference evidence="11 12" key="1">
    <citation type="submission" date="2020-10" db="EMBL/GenBank/DDBJ databases">
        <authorList>
            <person name="Castelo-Branco R."/>
            <person name="Eusebio N."/>
            <person name="Adriana R."/>
            <person name="Vieira A."/>
            <person name="Brugerolle De Fraissinette N."/>
            <person name="Rezende De Castro R."/>
            <person name="Schneider M.P."/>
            <person name="Vasconcelos V."/>
            <person name="Leao P.N."/>
        </authorList>
    </citation>
    <scope>NUCLEOTIDE SEQUENCE [LARGE SCALE GENOMIC DNA]</scope>
    <source>
        <strain evidence="11 12">LEGE 00031</strain>
    </source>
</reference>
<keyword evidence="6 9" id="KW-0822">Tryptophan biosynthesis</keyword>